<dbReference type="EMBL" id="JARXIC010000001">
    <property type="protein sequence ID" value="MDQ8192871.1"/>
    <property type="molecule type" value="Genomic_DNA"/>
</dbReference>
<name>A0ABU1ADV0_9BACT</name>
<dbReference type="RefSeq" id="WP_308983380.1">
    <property type="nucleotide sequence ID" value="NZ_JARXIC010000001.1"/>
</dbReference>
<proteinExistence type="predicted"/>
<gene>
    <name evidence="1" type="ORF">QEH59_00440</name>
</gene>
<evidence type="ECO:0000313" key="2">
    <source>
        <dbReference type="Proteomes" id="UP001243717"/>
    </source>
</evidence>
<evidence type="ECO:0008006" key="3">
    <source>
        <dbReference type="Google" id="ProtNLM"/>
    </source>
</evidence>
<dbReference type="Proteomes" id="UP001243717">
    <property type="component" value="Unassembled WGS sequence"/>
</dbReference>
<organism evidence="1 2">
    <name type="scientific">Thalassobacterium sedimentorum</name>
    <dbReference type="NCBI Taxonomy" id="3041258"/>
    <lineage>
        <taxon>Bacteria</taxon>
        <taxon>Pseudomonadati</taxon>
        <taxon>Verrucomicrobiota</taxon>
        <taxon>Opitutia</taxon>
        <taxon>Puniceicoccales</taxon>
        <taxon>Coraliomargaritaceae</taxon>
        <taxon>Thalassobacterium</taxon>
    </lineage>
</organism>
<sequence>MKYALQFIPEHRLVIETITGDITLEGMIEKTQSLLSHPDYNRLYSGLVDLRSAVTRISKVEILGFAQLIDTSEQFGHAPWAILCGDPMIQGLSQVFQMRQTSPESIGVFTTVADAAKFLDRPIILELLND</sequence>
<protein>
    <recommendedName>
        <fullName evidence="3">STAS/SEC14 domain-containing protein</fullName>
    </recommendedName>
</protein>
<reference evidence="1 2" key="1">
    <citation type="submission" date="2023-04" db="EMBL/GenBank/DDBJ databases">
        <title>A novel bacteria isolated from coastal sediment.</title>
        <authorList>
            <person name="Liu X.-J."/>
            <person name="Du Z.-J."/>
        </authorList>
    </citation>
    <scope>NUCLEOTIDE SEQUENCE [LARGE SCALE GENOMIC DNA]</scope>
    <source>
        <strain evidence="1 2">SDUM461004</strain>
    </source>
</reference>
<keyword evidence="2" id="KW-1185">Reference proteome</keyword>
<evidence type="ECO:0000313" key="1">
    <source>
        <dbReference type="EMBL" id="MDQ8192871.1"/>
    </source>
</evidence>
<comment type="caution">
    <text evidence="1">The sequence shown here is derived from an EMBL/GenBank/DDBJ whole genome shotgun (WGS) entry which is preliminary data.</text>
</comment>
<accession>A0ABU1ADV0</accession>